<dbReference type="AlphaFoldDB" id="F7FES5"/>
<evidence type="ECO:0000256" key="4">
    <source>
        <dbReference type="ARBA" id="ARBA00022685"/>
    </source>
</evidence>
<sequence>MPDATLPACFLGLLAFSSACYFQNCPRGGKRAMSDLELRQCLPCGPGGKGRCFGPSICCVDELGCFVGTAEALRCQEENSLPSPCQSGHKACGSGGRCAAFGICCNDGARRGRAGAGTGADRVGGGHAGGGGGGPPSRAAPTPGRPRLQAHTITESCVIEPECREGFHRRARAGDRSNATQLDGPAGALLLRLVQLAGAPEPFEPAQPGVY</sequence>
<dbReference type="GO" id="GO:0035556">
    <property type="term" value="P:intracellular signal transduction"/>
    <property type="evidence" value="ECO:0007669"/>
    <property type="project" value="Ensembl"/>
</dbReference>
<keyword evidence="8" id="KW-0839">Vasoconstrictor</keyword>
<dbReference type="GeneTree" id="ENSGT00390000004511"/>
<dbReference type="GO" id="GO:0043066">
    <property type="term" value="P:negative regulation of apoptotic process"/>
    <property type="evidence" value="ECO:0007669"/>
    <property type="project" value="Ensembl"/>
</dbReference>
<evidence type="ECO:0000256" key="6">
    <source>
        <dbReference type="ARBA" id="ARBA00022858"/>
    </source>
</evidence>
<dbReference type="GO" id="GO:0005185">
    <property type="term" value="F:neurohypophyseal hormone activity"/>
    <property type="evidence" value="ECO:0007669"/>
    <property type="project" value="InterPro"/>
</dbReference>
<dbReference type="GO" id="GO:0010628">
    <property type="term" value="P:positive regulation of gene expression"/>
    <property type="evidence" value="ECO:0007669"/>
    <property type="project" value="Ensembl"/>
</dbReference>
<evidence type="ECO:0000256" key="8">
    <source>
        <dbReference type="ARBA" id="ARBA00023322"/>
    </source>
</evidence>
<dbReference type="GO" id="GO:0004672">
    <property type="term" value="F:protein kinase activity"/>
    <property type="evidence" value="ECO:0007669"/>
    <property type="project" value="Ensembl"/>
</dbReference>
<dbReference type="OMA" id="CMTEPEC"/>
<dbReference type="GO" id="GO:0070295">
    <property type="term" value="P:renal water absorption"/>
    <property type="evidence" value="ECO:0007669"/>
    <property type="project" value="Ensembl"/>
</dbReference>
<dbReference type="GO" id="GO:0042310">
    <property type="term" value="P:vasoconstriction"/>
    <property type="evidence" value="ECO:0007669"/>
    <property type="project" value="UniProtKB-KW"/>
</dbReference>
<keyword evidence="4" id="KW-0165">Cleavage on pair of basic residues</keyword>
<proteinExistence type="inferred from homology"/>
<reference evidence="12" key="2">
    <citation type="submission" date="2025-08" db="UniProtKB">
        <authorList>
            <consortium name="Ensembl"/>
        </authorList>
    </citation>
    <scope>IDENTIFICATION</scope>
</reference>
<dbReference type="PRINTS" id="PR00831">
    <property type="entry name" value="NEUROPHYSIN"/>
</dbReference>
<feature type="compositionally biased region" description="Low complexity" evidence="10">
    <location>
        <begin position="136"/>
        <end position="147"/>
    </location>
</feature>
<dbReference type="Gene3D" id="2.60.9.10">
    <property type="entry name" value="Neurohypophysial hormone domain"/>
    <property type="match status" value="1"/>
</dbReference>
<keyword evidence="6" id="KW-0838">Vasoactive</keyword>
<dbReference type="FunCoup" id="F7FES5">
    <property type="interactions" value="566"/>
</dbReference>
<evidence type="ECO:0000313" key="12">
    <source>
        <dbReference type="Ensembl" id="ENSCJAP00000039252.3"/>
    </source>
</evidence>
<evidence type="ECO:0000256" key="2">
    <source>
        <dbReference type="ARBA" id="ARBA00007369"/>
    </source>
</evidence>
<keyword evidence="3" id="KW-0964">Secreted</keyword>
<organism evidence="12 13">
    <name type="scientific">Callithrix jacchus</name>
    <name type="common">White-tufted-ear marmoset</name>
    <name type="synonym">Simia Jacchus</name>
    <dbReference type="NCBI Taxonomy" id="9483"/>
    <lineage>
        <taxon>Eukaryota</taxon>
        <taxon>Metazoa</taxon>
        <taxon>Chordata</taxon>
        <taxon>Craniata</taxon>
        <taxon>Vertebrata</taxon>
        <taxon>Euteleostomi</taxon>
        <taxon>Mammalia</taxon>
        <taxon>Eutheria</taxon>
        <taxon>Euarchontoglires</taxon>
        <taxon>Primates</taxon>
        <taxon>Haplorrhini</taxon>
        <taxon>Platyrrhini</taxon>
        <taxon>Cebidae</taxon>
        <taxon>Callitrichinae</taxon>
        <taxon>Callithrix</taxon>
        <taxon>Callithrix</taxon>
    </lineage>
</organism>
<dbReference type="PANTHER" id="PTHR11681">
    <property type="entry name" value="NEUROPHYSIN"/>
    <property type="match status" value="1"/>
</dbReference>
<keyword evidence="13" id="KW-1185">Reference proteome</keyword>
<dbReference type="eggNOG" id="ENOG502S21K">
    <property type="taxonomic scope" value="Eukaryota"/>
</dbReference>
<dbReference type="Proteomes" id="UP000008225">
    <property type="component" value="Chromosome 5"/>
</dbReference>
<dbReference type="GO" id="GO:0046718">
    <property type="term" value="P:symbiont entry into host cell"/>
    <property type="evidence" value="ECO:0007669"/>
    <property type="project" value="Ensembl"/>
</dbReference>
<comment type="subunit">
    <text evidence="9">Interacts with vasopressin receptors V1bR/AVPR1B (Ki=85 pM), V1aR/AVPR1A (Ki=0.6 nM) and V2R/AVPR2 (Ki=4.9 nM). Interacts with oxytocin receptor (OXTR) (Ki=110 nM).</text>
</comment>
<dbReference type="SMART" id="SM00003">
    <property type="entry name" value="NH"/>
    <property type="match status" value="1"/>
</dbReference>
<dbReference type="InterPro" id="IPR000981">
    <property type="entry name" value="Neurhyp_horm"/>
</dbReference>
<evidence type="ECO:0000256" key="3">
    <source>
        <dbReference type="ARBA" id="ARBA00022525"/>
    </source>
</evidence>
<keyword evidence="11" id="KW-0732">Signal</keyword>
<evidence type="ECO:0000256" key="7">
    <source>
        <dbReference type="ARBA" id="ARBA00023157"/>
    </source>
</evidence>
<dbReference type="GO" id="GO:0031894">
    <property type="term" value="F:V1A vasopressin receptor binding"/>
    <property type="evidence" value="ECO:0007669"/>
    <property type="project" value="Ensembl"/>
</dbReference>
<feature type="region of interest" description="Disordered" evidence="10">
    <location>
        <begin position="116"/>
        <end position="147"/>
    </location>
</feature>
<comment type="subcellular location">
    <subcellularLocation>
        <location evidence="1">Secreted</location>
    </subcellularLocation>
</comment>
<dbReference type="Pfam" id="PF00220">
    <property type="entry name" value="Hormone_4"/>
    <property type="match status" value="1"/>
</dbReference>
<evidence type="ECO:0000256" key="5">
    <source>
        <dbReference type="ARBA" id="ARBA00022815"/>
    </source>
</evidence>
<protein>
    <submittedName>
        <fullName evidence="12">Arginine vasopressin</fullName>
    </submittedName>
</protein>
<dbReference type="Pfam" id="PF00184">
    <property type="entry name" value="Hormone_5"/>
    <property type="match status" value="1"/>
</dbReference>
<reference evidence="12" key="1">
    <citation type="submission" date="2009-03" db="EMBL/GenBank/DDBJ databases">
        <authorList>
            <person name="Warren W."/>
            <person name="Ye L."/>
            <person name="Minx P."/>
            <person name="Worley K."/>
            <person name="Gibbs R."/>
            <person name="Wilson R.K."/>
        </authorList>
    </citation>
    <scope>NUCLEOTIDE SEQUENCE [LARGE SCALE GENOMIC DNA]</scope>
</reference>
<evidence type="ECO:0000256" key="1">
    <source>
        <dbReference type="ARBA" id="ARBA00004613"/>
    </source>
</evidence>
<dbReference type="PANTHER" id="PTHR11681:SF9">
    <property type="entry name" value="VASOPRESSIN-NEUROPHYSIN 2-COPEPTIN"/>
    <property type="match status" value="1"/>
</dbReference>
<dbReference type="InterPro" id="IPR022423">
    <property type="entry name" value="Neurohypophysial_hormone_CS"/>
</dbReference>
<dbReference type="GO" id="GO:0030141">
    <property type="term" value="C:secretory granule"/>
    <property type="evidence" value="ECO:0007669"/>
    <property type="project" value="TreeGrafter"/>
</dbReference>
<keyword evidence="5" id="KW-0027">Amidation</keyword>
<name>F7FES5_CALJA</name>
<dbReference type="FunFam" id="2.60.9.10:FF:000001">
    <property type="entry name" value="oxytocin-neurophysin 1"/>
    <property type="match status" value="1"/>
</dbReference>
<comment type="similarity">
    <text evidence="2">Belongs to the vasopressin/oxytocin family.</text>
</comment>
<evidence type="ECO:0000256" key="9">
    <source>
        <dbReference type="ARBA" id="ARBA00046424"/>
    </source>
</evidence>
<dbReference type="InterPro" id="IPR036387">
    <property type="entry name" value="Neurhyp_horm_dom_sf"/>
</dbReference>
<accession>F7FES5</accession>
<reference evidence="12" key="3">
    <citation type="submission" date="2025-09" db="UniProtKB">
        <authorList>
            <consortium name="Ensembl"/>
        </authorList>
    </citation>
    <scope>IDENTIFICATION</scope>
</reference>
<dbReference type="Ensembl" id="ENSCJAT00000041468.5">
    <property type="protein sequence ID" value="ENSCJAP00000039252.3"/>
    <property type="gene ID" value="ENSCJAG00000021094.5"/>
</dbReference>
<gene>
    <name evidence="12" type="primary">AVP</name>
</gene>
<evidence type="ECO:0000256" key="10">
    <source>
        <dbReference type="SAM" id="MobiDB-lite"/>
    </source>
</evidence>
<dbReference type="STRING" id="9483.ENSCJAP00000039252"/>
<dbReference type="SUPFAM" id="SSF49606">
    <property type="entry name" value="Neurophysin II"/>
    <property type="match status" value="1"/>
</dbReference>
<dbReference type="PROSITE" id="PS00264">
    <property type="entry name" value="NEUROHYPOPHYS_HORM"/>
    <property type="match status" value="1"/>
</dbReference>
<dbReference type="HOGENOM" id="CLU_125770_0_0_1"/>
<dbReference type="GO" id="GO:0007189">
    <property type="term" value="P:adenylate cyclase-activating G protein-coupled receptor signaling pathway"/>
    <property type="evidence" value="ECO:0007669"/>
    <property type="project" value="Ensembl"/>
</dbReference>
<evidence type="ECO:0000313" key="13">
    <source>
        <dbReference type="Proteomes" id="UP000008225"/>
    </source>
</evidence>
<feature type="chain" id="PRO_5023934322" evidence="11">
    <location>
        <begin position="20"/>
        <end position="211"/>
    </location>
</feature>
<dbReference type="InParanoid" id="F7FES5"/>
<feature type="compositionally biased region" description="Gly residues" evidence="10">
    <location>
        <begin position="116"/>
        <end position="135"/>
    </location>
</feature>
<dbReference type="GO" id="GO:0005615">
    <property type="term" value="C:extracellular space"/>
    <property type="evidence" value="ECO:0007669"/>
    <property type="project" value="Ensembl"/>
</dbReference>
<keyword evidence="7" id="KW-1015">Disulfide bond</keyword>
<evidence type="ECO:0000256" key="11">
    <source>
        <dbReference type="SAM" id="SignalP"/>
    </source>
</evidence>
<feature type="signal peptide" evidence="11">
    <location>
        <begin position="1"/>
        <end position="19"/>
    </location>
</feature>